<evidence type="ECO:0000259" key="5">
    <source>
        <dbReference type="Pfam" id="PF07727"/>
    </source>
</evidence>
<keyword evidence="1" id="KW-0645">Protease</keyword>
<protein>
    <submittedName>
        <fullName evidence="8">Retrovirus-related pol polyprotein from transposon TNT 1-94</fullName>
    </submittedName>
</protein>
<dbReference type="PANTHER" id="PTHR42648:SF21">
    <property type="entry name" value="CYSTEINE-RICH RLK (RECEPTOR-LIKE PROTEIN KINASE) 8"/>
    <property type="match status" value="1"/>
</dbReference>
<keyword evidence="9" id="KW-1185">Reference proteome</keyword>
<feature type="domain" description="GAG-pre-integrase" evidence="6">
    <location>
        <begin position="321"/>
        <end position="373"/>
    </location>
</feature>
<dbReference type="InterPro" id="IPR036397">
    <property type="entry name" value="RNaseH_sf"/>
</dbReference>
<evidence type="ECO:0000256" key="3">
    <source>
        <dbReference type="ARBA" id="ARBA00022801"/>
    </source>
</evidence>
<evidence type="ECO:0000313" key="9">
    <source>
        <dbReference type="Proteomes" id="UP001151760"/>
    </source>
</evidence>
<evidence type="ECO:0000313" key="8">
    <source>
        <dbReference type="EMBL" id="GJT52307.1"/>
    </source>
</evidence>
<dbReference type="InterPro" id="IPR012337">
    <property type="entry name" value="RNaseH-like_sf"/>
</dbReference>
<reference evidence="8" key="2">
    <citation type="submission" date="2022-01" db="EMBL/GenBank/DDBJ databases">
        <authorList>
            <person name="Yamashiro T."/>
            <person name="Shiraishi A."/>
            <person name="Satake H."/>
            <person name="Nakayama K."/>
        </authorList>
    </citation>
    <scope>NUCLEOTIDE SEQUENCE</scope>
</reference>
<dbReference type="Pfam" id="PF22936">
    <property type="entry name" value="Pol_BBD"/>
    <property type="match status" value="1"/>
</dbReference>
<dbReference type="Gene3D" id="3.30.420.10">
    <property type="entry name" value="Ribonuclease H-like superfamily/Ribonuclease H"/>
    <property type="match status" value="1"/>
</dbReference>
<proteinExistence type="predicted"/>
<name>A0ABQ5EN34_9ASTR</name>
<gene>
    <name evidence="8" type="ORF">Tco_0978464</name>
</gene>
<dbReference type="Pfam" id="PF07727">
    <property type="entry name" value="RVT_2"/>
    <property type="match status" value="1"/>
</dbReference>
<sequence>MDDPNITMEEYISLEEEKARRRGKVYNWETEWLRKNLAVKSVRTYGSEDEEYAMADKRLQEIFFKKNEVVVKRTNLGTTIKKDCSNRREVDDMNGIKLRYVPNHLSFRDENSSIDDLALDNEYDKLCKMSLKIITKNKRLKATRNSLENKLRELKDKLSTLEKNKGVDLDCAKCHTLKIENEKLKEESTRLNKFEKSTHCLNEMLSSQKPSGDKLGLGFNSFEASSSGTKEIKFVKAQKKMCLGVDLEPDEWIKDSGCSKHVMGNQKHFSTYKAYNGGNVIFGSNLRGQICDNKCRVTFFEHDSEITKDGKVIGRGIRKKGLYVMKLGNKPKDKICLATIDENSTMWHRRLGHANMRLIQSLASNELVRNLPKCLELLHMDLFGPSVVRRYGGNRYTLVIVDDYSRYTWTRFLKDKNEAFDQFEIFSRKIQNQLGDESWIVTMQEELNQFIANDVWELFPQPKNMTIIGTKWVFRNKLDENGVVSRNKARLVAQGYNQQEGIDYDETYAPVARLESIRILLAYACALDFKLFQMDVKSAFLNGFINEEVYVAQPLGFIDFEKSDHVYKLKKDLYGLKQAPKAWYDRLKAFLIKHEYKMGMVDNTLFTKKKSSNLIIV</sequence>
<reference evidence="8" key="1">
    <citation type="journal article" date="2022" name="Int. J. Mol. Sci.">
        <title>Draft Genome of Tanacetum Coccineum: Genomic Comparison of Closely Related Tanacetum-Family Plants.</title>
        <authorList>
            <person name="Yamashiro T."/>
            <person name="Shiraishi A."/>
            <person name="Nakayama K."/>
            <person name="Satake H."/>
        </authorList>
    </citation>
    <scope>NUCLEOTIDE SEQUENCE</scope>
</reference>
<dbReference type="SUPFAM" id="SSF53098">
    <property type="entry name" value="Ribonuclease H-like"/>
    <property type="match status" value="1"/>
</dbReference>
<evidence type="ECO:0000256" key="4">
    <source>
        <dbReference type="SAM" id="Coils"/>
    </source>
</evidence>
<dbReference type="Proteomes" id="UP001151760">
    <property type="component" value="Unassembled WGS sequence"/>
</dbReference>
<organism evidence="8 9">
    <name type="scientific">Tanacetum coccineum</name>
    <dbReference type="NCBI Taxonomy" id="301880"/>
    <lineage>
        <taxon>Eukaryota</taxon>
        <taxon>Viridiplantae</taxon>
        <taxon>Streptophyta</taxon>
        <taxon>Embryophyta</taxon>
        <taxon>Tracheophyta</taxon>
        <taxon>Spermatophyta</taxon>
        <taxon>Magnoliopsida</taxon>
        <taxon>eudicotyledons</taxon>
        <taxon>Gunneridae</taxon>
        <taxon>Pentapetalae</taxon>
        <taxon>asterids</taxon>
        <taxon>campanulids</taxon>
        <taxon>Asterales</taxon>
        <taxon>Asteraceae</taxon>
        <taxon>Asteroideae</taxon>
        <taxon>Anthemideae</taxon>
        <taxon>Anthemidinae</taxon>
        <taxon>Tanacetum</taxon>
    </lineage>
</organism>
<feature type="domain" description="Retrovirus-related Pol polyprotein from transposon TNT 1-94-like beta-barrel" evidence="7">
    <location>
        <begin position="252"/>
        <end position="285"/>
    </location>
</feature>
<dbReference type="EMBL" id="BQNB010016484">
    <property type="protein sequence ID" value="GJT52307.1"/>
    <property type="molecule type" value="Genomic_DNA"/>
</dbReference>
<keyword evidence="3" id="KW-0378">Hydrolase</keyword>
<keyword evidence="4" id="KW-0175">Coiled coil</keyword>
<comment type="caution">
    <text evidence="8">The sequence shown here is derived from an EMBL/GenBank/DDBJ whole genome shotgun (WGS) entry which is preliminary data.</text>
</comment>
<accession>A0ABQ5EN34</accession>
<dbReference type="InterPro" id="IPR054722">
    <property type="entry name" value="PolX-like_BBD"/>
</dbReference>
<dbReference type="Pfam" id="PF13976">
    <property type="entry name" value="gag_pre-integrs"/>
    <property type="match status" value="1"/>
</dbReference>
<dbReference type="InterPro" id="IPR039537">
    <property type="entry name" value="Retrotran_Ty1/copia-like"/>
</dbReference>
<dbReference type="PANTHER" id="PTHR42648">
    <property type="entry name" value="TRANSPOSASE, PUTATIVE-RELATED"/>
    <property type="match status" value="1"/>
</dbReference>
<keyword evidence="2" id="KW-0479">Metal-binding</keyword>
<evidence type="ECO:0000256" key="2">
    <source>
        <dbReference type="ARBA" id="ARBA00022723"/>
    </source>
</evidence>
<evidence type="ECO:0000256" key="1">
    <source>
        <dbReference type="ARBA" id="ARBA00022670"/>
    </source>
</evidence>
<feature type="coiled-coil region" evidence="4">
    <location>
        <begin position="137"/>
        <end position="197"/>
    </location>
</feature>
<evidence type="ECO:0000259" key="6">
    <source>
        <dbReference type="Pfam" id="PF13976"/>
    </source>
</evidence>
<dbReference type="InterPro" id="IPR025724">
    <property type="entry name" value="GAG-pre-integrase_dom"/>
</dbReference>
<evidence type="ECO:0000259" key="7">
    <source>
        <dbReference type="Pfam" id="PF22936"/>
    </source>
</evidence>
<dbReference type="InterPro" id="IPR013103">
    <property type="entry name" value="RVT_2"/>
</dbReference>
<feature type="domain" description="Reverse transcriptase Ty1/copia-type" evidence="5">
    <location>
        <begin position="453"/>
        <end position="617"/>
    </location>
</feature>